<comment type="function">
    <text evidence="9">Has a role in transport between endoplasmic reticulum and Golgi.</text>
</comment>
<evidence type="ECO:0000256" key="3">
    <source>
        <dbReference type="ARBA" id="ARBA00022692"/>
    </source>
</evidence>
<evidence type="ECO:0000256" key="5">
    <source>
        <dbReference type="ARBA" id="ARBA00022927"/>
    </source>
</evidence>
<dbReference type="InterPro" id="IPR005578">
    <property type="entry name" value="Yif1_fam"/>
</dbReference>
<evidence type="ECO:0000256" key="10">
    <source>
        <dbReference type="SAM" id="MobiDB-lite"/>
    </source>
</evidence>
<dbReference type="GO" id="GO:0005793">
    <property type="term" value="C:endoplasmic reticulum-Golgi intermediate compartment"/>
    <property type="evidence" value="ECO:0007669"/>
    <property type="project" value="UniProtKB-UniRule"/>
</dbReference>
<protein>
    <recommendedName>
        <fullName evidence="9">Protein YIF1</fullName>
    </recommendedName>
</protein>
<accession>A0A8S3YC12</accession>
<feature type="transmembrane region" description="Helical" evidence="9">
    <location>
        <begin position="258"/>
        <end position="278"/>
    </location>
</feature>
<name>A0A8S3YC12_9EUPU</name>
<proteinExistence type="inferred from homology"/>
<evidence type="ECO:0000256" key="4">
    <source>
        <dbReference type="ARBA" id="ARBA00022824"/>
    </source>
</evidence>
<feature type="transmembrane region" description="Helical" evidence="9">
    <location>
        <begin position="168"/>
        <end position="187"/>
    </location>
</feature>
<evidence type="ECO:0000313" key="11">
    <source>
        <dbReference type="EMBL" id="CAG5114763.1"/>
    </source>
</evidence>
<sequence>MDIPPDYIPEKSSQKRRPKAAKGQQHQQNFYNDFDMPNQQSQQFAPNFGQQDMFYGGQGSQVFSPAGYGGQMPNFQQFPGQQLLSDPVTNMAMQYGQVLAGQGKDLVNQNIQQYVASSKLKNYFAVDTIYVGKKLGILLFPFTHTDWSVHHSQDEPVAPRYEINAPDLYIPMMAFVTYLLVAGMVLGTQGRFTPEQLGVQASSALVWLIVELLAFSLSLYILNLTTSLRYLDIISYCGYKFVGMTISLLAGVAMSTSVYYGVLAWFCITLAFFLIRTMKVQVTPQQREDGYSKGAKRSLYFVLAVSLAQPLLMWWLTSYIMLS</sequence>
<gene>
    <name evidence="11" type="ORF">CUNI_LOCUS321</name>
</gene>
<evidence type="ECO:0000256" key="2">
    <source>
        <dbReference type="ARBA" id="ARBA00022448"/>
    </source>
</evidence>
<evidence type="ECO:0000256" key="6">
    <source>
        <dbReference type="ARBA" id="ARBA00022989"/>
    </source>
</evidence>
<keyword evidence="3 9" id="KW-0812">Transmembrane</keyword>
<reference evidence="11" key="1">
    <citation type="submission" date="2021-04" db="EMBL/GenBank/DDBJ databases">
        <authorList>
            <consortium name="Molecular Ecology Group"/>
        </authorList>
    </citation>
    <scope>NUCLEOTIDE SEQUENCE</scope>
</reference>
<dbReference type="PANTHER" id="PTHR14083:SF0">
    <property type="entry name" value="YIP1D-INTERACTING FACTOR 1, ISOFORM C"/>
    <property type="match status" value="1"/>
</dbReference>
<dbReference type="AlphaFoldDB" id="A0A8S3YC12"/>
<feature type="region of interest" description="Disordered" evidence="10">
    <location>
        <begin position="1"/>
        <end position="26"/>
    </location>
</feature>
<evidence type="ECO:0000313" key="12">
    <source>
        <dbReference type="Proteomes" id="UP000678393"/>
    </source>
</evidence>
<evidence type="ECO:0000256" key="7">
    <source>
        <dbReference type="ARBA" id="ARBA00023034"/>
    </source>
</evidence>
<evidence type="ECO:0000256" key="1">
    <source>
        <dbReference type="ARBA" id="ARBA00009727"/>
    </source>
</evidence>
<dbReference type="GO" id="GO:0030134">
    <property type="term" value="C:COPII-coated ER to Golgi transport vesicle"/>
    <property type="evidence" value="ECO:0007669"/>
    <property type="project" value="TreeGrafter"/>
</dbReference>
<dbReference type="GO" id="GO:0000139">
    <property type="term" value="C:Golgi membrane"/>
    <property type="evidence" value="ECO:0007669"/>
    <property type="project" value="UniProtKB-SubCell"/>
</dbReference>
<dbReference type="GO" id="GO:0005789">
    <property type="term" value="C:endoplasmic reticulum membrane"/>
    <property type="evidence" value="ECO:0007669"/>
    <property type="project" value="UniProtKB-SubCell"/>
</dbReference>
<comment type="caution">
    <text evidence="11">The sequence shown here is derived from an EMBL/GenBank/DDBJ whole genome shotgun (WGS) entry which is preliminary data.</text>
</comment>
<dbReference type="OrthoDB" id="337750at2759"/>
<keyword evidence="12" id="KW-1185">Reference proteome</keyword>
<organism evidence="11 12">
    <name type="scientific">Candidula unifasciata</name>
    <dbReference type="NCBI Taxonomy" id="100452"/>
    <lineage>
        <taxon>Eukaryota</taxon>
        <taxon>Metazoa</taxon>
        <taxon>Spiralia</taxon>
        <taxon>Lophotrochozoa</taxon>
        <taxon>Mollusca</taxon>
        <taxon>Gastropoda</taxon>
        <taxon>Heterobranchia</taxon>
        <taxon>Euthyneura</taxon>
        <taxon>Panpulmonata</taxon>
        <taxon>Eupulmonata</taxon>
        <taxon>Stylommatophora</taxon>
        <taxon>Helicina</taxon>
        <taxon>Helicoidea</taxon>
        <taxon>Geomitridae</taxon>
        <taxon>Candidula</taxon>
    </lineage>
</organism>
<keyword evidence="5 9" id="KW-0653">Protein transport</keyword>
<dbReference type="GO" id="GO:0015031">
    <property type="term" value="P:protein transport"/>
    <property type="evidence" value="ECO:0007669"/>
    <property type="project" value="UniProtKB-KW"/>
</dbReference>
<dbReference type="PANTHER" id="PTHR14083">
    <property type="entry name" value="YIP1 INTERACTING FACTOR HOMOLOG YIF1 PROTEIN"/>
    <property type="match status" value="1"/>
</dbReference>
<comment type="subcellular location">
    <subcellularLocation>
        <location evidence="9">Endoplasmic reticulum membrane</location>
        <topology evidence="9">Multi-pass membrane protein</topology>
    </subcellularLocation>
    <subcellularLocation>
        <location evidence="9">Golgi apparatus membrane</location>
        <topology evidence="9">Multi-pass membrane protein</topology>
    </subcellularLocation>
</comment>
<evidence type="ECO:0000256" key="8">
    <source>
        <dbReference type="ARBA" id="ARBA00023136"/>
    </source>
</evidence>
<evidence type="ECO:0000256" key="9">
    <source>
        <dbReference type="RuleBase" id="RU368073"/>
    </source>
</evidence>
<dbReference type="EMBL" id="CAJHNH020000035">
    <property type="protein sequence ID" value="CAG5114763.1"/>
    <property type="molecule type" value="Genomic_DNA"/>
</dbReference>
<dbReference type="Pfam" id="PF03878">
    <property type="entry name" value="YIF1"/>
    <property type="match status" value="1"/>
</dbReference>
<feature type="transmembrane region" description="Helical" evidence="9">
    <location>
        <begin position="199"/>
        <end position="221"/>
    </location>
</feature>
<keyword evidence="2 9" id="KW-0813">Transport</keyword>
<dbReference type="GO" id="GO:0006888">
    <property type="term" value="P:endoplasmic reticulum to Golgi vesicle-mediated transport"/>
    <property type="evidence" value="ECO:0007669"/>
    <property type="project" value="UniProtKB-UniRule"/>
</dbReference>
<keyword evidence="8 9" id="KW-0472">Membrane</keyword>
<keyword evidence="6 9" id="KW-1133">Transmembrane helix</keyword>
<dbReference type="Proteomes" id="UP000678393">
    <property type="component" value="Unassembled WGS sequence"/>
</dbReference>
<comment type="similarity">
    <text evidence="1 9">Belongs to the YIF1 family.</text>
</comment>
<keyword evidence="4 9" id="KW-0256">Endoplasmic reticulum</keyword>
<feature type="transmembrane region" description="Helical" evidence="9">
    <location>
        <begin position="299"/>
        <end position="322"/>
    </location>
</feature>
<keyword evidence="7 9" id="KW-0333">Golgi apparatus</keyword>
<feature type="transmembrane region" description="Helical" evidence="9">
    <location>
        <begin position="233"/>
        <end position="252"/>
    </location>
</feature>